<dbReference type="EMBL" id="CADEHS020000007">
    <property type="protein sequence ID" value="CAG9943729.1"/>
    <property type="molecule type" value="Genomic_DNA"/>
</dbReference>
<name>A0ACA9TSS1_BIOOC</name>
<reference evidence="1" key="2">
    <citation type="submission" date="2021-10" db="EMBL/GenBank/DDBJ databases">
        <authorList>
            <person name="Piombo E."/>
        </authorList>
    </citation>
    <scope>NUCLEOTIDE SEQUENCE</scope>
</reference>
<dbReference type="Proteomes" id="UP000836387">
    <property type="component" value="Unassembled WGS sequence"/>
</dbReference>
<gene>
    <name evidence="1" type="ORF">CRV2_00000890</name>
</gene>
<evidence type="ECO:0000313" key="1">
    <source>
        <dbReference type="EMBL" id="CAG9943729.1"/>
    </source>
</evidence>
<keyword evidence="2" id="KW-1185">Reference proteome</keyword>
<proteinExistence type="predicted"/>
<organism evidence="1 2">
    <name type="scientific">Clonostachys rosea f. rosea IK726</name>
    <dbReference type="NCBI Taxonomy" id="1349383"/>
    <lineage>
        <taxon>Eukaryota</taxon>
        <taxon>Fungi</taxon>
        <taxon>Dikarya</taxon>
        <taxon>Ascomycota</taxon>
        <taxon>Pezizomycotina</taxon>
        <taxon>Sordariomycetes</taxon>
        <taxon>Hypocreomycetidae</taxon>
        <taxon>Hypocreales</taxon>
        <taxon>Bionectriaceae</taxon>
        <taxon>Clonostachys</taxon>
    </lineage>
</organism>
<sequence length="102" mass="10984">MYTRPGAVSGVVIWTDDFADLPLVIAVINIHLDEPSSVGWGECDEIISGNSSRRPRLLGSWGLAHSAHHVRTGAAETESHGRHPVVVIAALVANLAMEFYVL</sequence>
<comment type="caution">
    <text evidence="1">The sequence shown here is derived from an EMBL/GenBank/DDBJ whole genome shotgun (WGS) entry which is preliminary data.</text>
</comment>
<evidence type="ECO:0000313" key="2">
    <source>
        <dbReference type="Proteomes" id="UP000836387"/>
    </source>
</evidence>
<protein>
    <submittedName>
        <fullName evidence="1">Uncharacterized protein</fullName>
    </submittedName>
</protein>
<accession>A0ACA9TSS1</accession>
<reference evidence="1" key="1">
    <citation type="submission" date="2020-04" db="EMBL/GenBank/DDBJ databases">
        <authorList>
            <person name="Broberg M."/>
        </authorList>
    </citation>
    <scope>NUCLEOTIDE SEQUENCE</scope>
</reference>